<keyword evidence="3" id="KW-1185">Reference proteome</keyword>
<reference evidence="3" key="1">
    <citation type="journal article" date="2019" name="Nat. Commun.">
        <title>The genome of broomcorn millet.</title>
        <authorList>
            <person name="Zou C."/>
            <person name="Miki D."/>
            <person name="Li D."/>
            <person name="Tang Q."/>
            <person name="Xiao L."/>
            <person name="Rajput S."/>
            <person name="Deng P."/>
            <person name="Jia W."/>
            <person name="Huang R."/>
            <person name="Zhang M."/>
            <person name="Sun Y."/>
            <person name="Hu J."/>
            <person name="Fu X."/>
            <person name="Schnable P.S."/>
            <person name="Li F."/>
            <person name="Zhang H."/>
            <person name="Feng B."/>
            <person name="Zhu X."/>
            <person name="Liu R."/>
            <person name="Schnable J.C."/>
            <person name="Zhu J.-K."/>
            <person name="Zhang H."/>
        </authorList>
    </citation>
    <scope>NUCLEOTIDE SEQUENCE [LARGE SCALE GENOMIC DNA]</scope>
</reference>
<gene>
    <name evidence="2" type="ORF">C2845_PM11G11380</name>
</gene>
<dbReference type="EMBL" id="PQIB02000007">
    <property type="protein sequence ID" value="RLN09688.1"/>
    <property type="molecule type" value="Genomic_DNA"/>
</dbReference>
<name>A0A3L6RV59_PANMI</name>
<accession>A0A3L6RV59</accession>
<organism evidence="2 3">
    <name type="scientific">Panicum miliaceum</name>
    <name type="common">Proso millet</name>
    <name type="synonym">Broomcorn millet</name>
    <dbReference type="NCBI Taxonomy" id="4540"/>
    <lineage>
        <taxon>Eukaryota</taxon>
        <taxon>Viridiplantae</taxon>
        <taxon>Streptophyta</taxon>
        <taxon>Embryophyta</taxon>
        <taxon>Tracheophyta</taxon>
        <taxon>Spermatophyta</taxon>
        <taxon>Magnoliopsida</taxon>
        <taxon>Liliopsida</taxon>
        <taxon>Poales</taxon>
        <taxon>Poaceae</taxon>
        <taxon>PACMAD clade</taxon>
        <taxon>Panicoideae</taxon>
        <taxon>Panicodae</taxon>
        <taxon>Paniceae</taxon>
        <taxon>Panicinae</taxon>
        <taxon>Panicum</taxon>
        <taxon>Panicum sect. Panicum</taxon>
    </lineage>
</organism>
<proteinExistence type="predicted"/>
<comment type="caution">
    <text evidence="2">The sequence shown here is derived from an EMBL/GenBank/DDBJ whole genome shotgun (WGS) entry which is preliminary data.</text>
</comment>
<protein>
    <submittedName>
        <fullName evidence="2">Dehydration-responsive element-binding protein 3-like</fullName>
    </submittedName>
</protein>
<evidence type="ECO:0000256" key="1">
    <source>
        <dbReference type="SAM" id="MobiDB-lite"/>
    </source>
</evidence>
<dbReference type="AlphaFoldDB" id="A0A3L6RV59"/>
<dbReference type="Proteomes" id="UP000275267">
    <property type="component" value="Unassembled WGS sequence"/>
</dbReference>
<evidence type="ECO:0000313" key="2">
    <source>
        <dbReference type="EMBL" id="RLN09688.1"/>
    </source>
</evidence>
<feature type="compositionally biased region" description="Low complexity" evidence="1">
    <location>
        <begin position="1"/>
        <end position="20"/>
    </location>
</feature>
<evidence type="ECO:0000313" key="3">
    <source>
        <dbReference type="Proteomes" id="UP000275267"/>
    </source>
</evidence>
<sequence length="103" mass="10606">MESAAPAASSDSGHAAASGGSDEDEEPAASASPVHDAGNAGDEEKKAAASSEHAVLADGLVLDLALLDLPDVLLEFGFEFALPPTTPCCYDLSWDEPLLLWEH</sequence>
<feature type="region of interest" description="Disordered" evidence="1">
    <location>
        <begin position="1"/>
        <end position="50"/>
    </location>
</feature>